<proteinExistence type="predicted"/>
<protein>
    <submittedName>
        <fullName evidence="1">Uncharacterized protein</fullName>
    </submittedName>
</protein>
<gene>
    <name evidence="1" type="ORF">LCGC14_1905330</name>
</gene>
<organism evidence="1">
    <name type="scientific">marine sediment metagenome</name>
    <dbReference type="NCBI Taxonomy" id="412755"/>
    <lineage>
        <taxon>unclassified sequences</taxon>
        <taxon>metagenomes</taxon>
        <taxon>ecological metagenomes</taxon>
    </lineage>
</organism>
<name>A0A0F9FVB7_9ZZZZ</name>
<dbReference type="EMBL" id="LAZR01020024">
    <property type="protein sequence ID" value="KKL90374.1"/>
    <property type="molecule type" value="Genomic_DNA"/>
</dbReference>
<evidence type="ECO:0000313" key="1">
    <source>
        <dbReference type="EMBL" id="KKL90374.1"/>
    </source>
</evidence>
<sequence>MAELIPSITITQFRNLKAHQLKRLKSCEVYSDGGYLFTFVNGSGNAEPSIYLRIQSEYLCQAANAVGGETLEQITNKELVEA</sequence>
<accession>A0A0F9FVB7</accession>
<dbReference type="AlphaFoldDB" id="A0A0F9FVB7"/>
<comment type="caution">
    <text evidence="1">The sequence shown here is derived from an EMBL/GenBank/DDBJ whole genome shotgun (WGS) entry which is preliminary data.</text>
</comment>
<reference evidence="1" key="1">
    <citation type="journal article" date="2015" name="Nature">
        <title>Complex archaea that bridge the gap between prokaryotes and eukaryotes.</title>
        <authorList>
            <person name="Spang A."/>
            <person name="Saw J.H."/>
            <person name="Jorgensen S.L."/>
            <person name="Zaremba-Niedzwiedzka K."/>
            <person name="Martijn J."/>
            <person name="Lind A.E."/>
            <person name="van Eijk R."/>
            <person name="Schleper C."/>
            <person name="Guy L."/>
            <person name="Ettema T.J."/>
        </authorList>
    </citation>
    <scope>NUCLEOTIDE SEQUENCE</scope>
</reference>